<reference evidence="3" key="1">
    <citation type="submission" date="2016-10" db="EMBL/GenBank/DDBJ databases">
        <authorList>
            <person name="Varghese N."/>
            <person name="Submissions S."/>
        </authorList>
    </citation>
    <scope>NUCLEOTIDE SEQUENCE [LARGE SCALE GENOMIC DNA]</scope>
    <source>
        <strain evidence="3">IBRC-M 10043</strain>
    </source>
</reference>
<dbReference type="AlphaFoldDB" id="A0A1H8NGF0"/>
<gene>
    <name evidence="2" type="ORF">SAMN05216388_1010150</name>
</gene>
<sequence length="38" mass="3988">MGGVDGDHVDADGQCPRDCDGCDGHTEDECDASGHRRV</sequence>
<dbReference type="Proteomes" id="UP000198775">
    <property type="component" value="Unassembled WGS sequence"/>
</dbReference>
<feature type="compositionally biased region" description="Basic and acidic residues" evidence="1">
    <location>
        <begin position="1"/>
        <end position="27"/>
    </location>
</feature>
<accession>A0A1H8NGF0</accession>
<organism evidence="2 3">
    <name type="scientific">Halorientalis persicus</name>
    <dbReference type="NCBI Taxonomy" id="1367881"/>
    <lineage>
        <taxon>Archaea</taxon>
        <taxon>Methanobacteriati</taxon>
        <taxon>Methanobacteriota</taxon>
        <taxon>Stenosarchaea group</taxon>
        <taxon>Halobacteria</taxon>
        <taxon>Halobacteriales</taxon>
        <taxon>Haloarculaceae</taxon>
        <taxon>Halorientalis</taxon>
    </lineage>
</organism>
<keyword evidence="3" id="KW-1185">Reference proteome</keyword>
<dbReference type="EMBL" id="FOCX01000010">
    <property type="protein sequence ID" value="SEO28801.1"/>
    <property type="molecule type" value="Genomic_DNA"/>
</dbReference>
<protein>
    <submittedName>
        <fullName evidence="2">Uncharacterized protein</fullName>
    </submittedName>
</protein>
<name>A0A1H8NGF0_9EURY</name>
<evidence type="ECO:0000313" key="2">
    <source>
        <dbReference type="EMBL" id="SEO28801.1"/>
    </source>
</evidence>
<proteinExistence type="predicted"/>
<evidence type="ECO:0000256" key="1">
    <source>
        <dbReference type="SAM" id="MobiDB-lite"/>
    </source>
</evidence>
<feature type="region of interest" description="Disordered" evidence="1">
    <location>
        <begin position="1"/>
        <end position="38"/>
    </location>
</feature>
<evidence type="ECO:0000313" key="3">
    <source>
        <dbReference type="Proteomes" id="UP000198775"/>
    </source>
</evidence>